<keyword evidence="1" id="KW-0472">Membrane</keyword>
<proteinExistence type="predicted"/>
<name>A0ABY2WZC3_9RHOB</name>
<accession>A0ABY2WZC3</accession>
<evidence type="ECO:0000313" key="3">
    <source>
        <dbReference type="EMBL" id="TMV08307.1"/>
    </source>
</evidence>
<sequence>MLKMLTDKEMLSGLLFVLIGGAFALGAADYDMGTTRRMGPGYFPIVLGCVLCLMGLALSGKAFLRQRPQPISRIYLRPLLSLSASILAFAALIDNVGLIAACLACVLISGLASAETRWRETILIAIAMTAFSALVFQQFLGLPFRLWVQ</sequence>
<dbReference type="Proteomes" id="UP001191082">
    <property type="component" value="Unassembled WGS sequence"/>
</dbReference>
<dbReference type="RefSeq" id="WP_138865698.1">
    <property type="nucleotide sequence ID" value="NZ_VCPC01000006.1"/>
</dbReference>
<evidence type="ECO:0000259" key="2">
    <source>
        <dbReference type="Pfam" id="PF07331"/>
    </source>
</evidence>
<dbReference type="InterPro" id="IPR009936">
    <property type="entry name" value="DUF1468"/>
</dbReference>
<gene>
    <name evidence="3" type="ORF">FGK64_20290</name>
</gene>
<feature type="transmembrane region" description="Helical" evidence="1">
    <location>
        <begin position="42"/>
        <end position="63"/>
    </location>
</feature>
<reference evidence="3 4" key="1">
    <citation type="submission" date="2019-05" db="EMBL/GenBank/DDBJ databases">
        <title>Marivita sp. nov. isolated from sea sediment.</title>
        <authorList>
            <person name="Kim W."/>
        </authorList>
    </citation>
    <scope>NUCLEOTIDE SEQUENCE [LARGE SCALE GENOMIC DNA]</scope>
    <source>
        <strain evidence="3 4">CAU 1492</strain>
    </source>
</reference>
<evidence type="ECO:0000313" key="4">
    <source>
        <dbReference type="Proteomes" id="UP001191082"/>
    </source>
</evidence>
<feature type="transmembrane region" description="Helical" evidence="1">
    <location>
        <begin position="121"/>
        <end position="140"/>
    </location>
</feature>
<organism evidence="3 4">
    <name type="scientific">Arenibacterium halophilum</name>
    <dbReference type="NCBI Taxonomy" id="2583821"/>
    <lineage>
        <taxon>Bacteria</taxon>
        <taxon>Pseudomonadati</taxon>
        <taxon>Pseudomonadota</taxon>
        <taxon>Alphaproteobacteria</taxon>
        <taxon>Rhodobacterales</taxon>
        <taxon>Paracoccaceae</taxon>
        <taxon>Arenibacterium</taxon>
    </lineage>
</organism>
<comment type="caution">
    <text evidence="3">The sequence shown here is derived from an EMBL/GenBank/DDBJ whole genome shotgun (WGS) entry which is preliminary data.</text>
</comment>
<keyword evidence="1" id="KW-1133">Transmembrane helix</keyword>
<keyword evidence="4" id="KW-1185">Reference proteome</keyword>
<feature type="domain" description="DUF1468" evidence="2">
    <location>
        <begin position="11"/>
        <end position="144"/>
    </location>
</feature>
<protein>
    <submittedName>
        <fullName evidence="3">Tripartite tricarboxylate transporter TctB family protein</fullName>
    </submittedName>
</protein>
<evidence type="ECO:0000256" key="1">
    <source>
        <dbReference type="SAM" id="Phobius"/>
    </source>
</evidence>
<dbReference type="EMBL" id="VCPC01000006">
    <property type="protein sequence ID" value="TMV08307.1"/>
    <property type="molecule type" value="Genomic_DNA"/>
</dbReference>
<dbReference type="Pfam" id="PF07331">
    <property type="entry name" value="TctB"/>
    <property type="match status" value="1"/>
</dbReference>
<keyword evidence="1" id="KW-0812">Transmembrane</keyword>